<organism evidence="1 2">
    <name type="scientific">Mycena chlorophos</name>
    <name type="common">Agaric fungus</name>
    <name type="synonym">Agaricus chlorophos</name>
    <dbReference type="NCBI Taxonomy" id="658473"/>
    <lineage>
        <taxon>Eukaryota</taxon>
        <taxon>Fungi</taxon>
        <taxon>Dikarya</taxon>
        <taxon>Basidiomycota</taxon>
        <taxon>Agaricomycotina</taxon>
        <taxon>Agaricomycetes</taxon>
        <taxon>Agaricomycetidae</taxon>
        <taxon>Agaricales</taxon>
        <taxon>Marasmiineae</taxon>
        <taxon>Mycenaceae</taxon>
        <taxon>Mycena</taxon>
    </lineage>
</organism>
<dbReference type="SUPFAM" id="SSF50685">
    <property type="entry name" value="Barwin-like endoglucanases"/>
    <property type="match status" value="1"/>
</dbReference>
<reference evidence="1" key="1">
    <citation type="submission" date="2014-09" db="EMBL/GenBank/DDBJ databases">
        <title>Genome sequence of the luminous mushroom Mycena chlorophos for searching fungal bioluminescence genes.</title>
        <authorList>
            <person name="Tanaka Y."/>
            <person name="Kasuga D."/>
            <person name="Oba Y."/>
            <person name="Hase S."/>
            <person name="Sato K."/>
            <person name="Oba Y."/>
            <person name="Sakakibara Y."/>
        </authorList>
    </citation>
    <scope>NUCLEOTIDE SEQUENCE</scope>
</reference>
<keyword evidence="2" id="KW-1185">Reference proteome</keyword>
<dbReference type="InterPro" id="IPR036908">
    <property type="entry name" value="RlpA-like_sf"/>
</dbReference>
<evidence type="ECO:0000313" key="2">
    <source>
        <dbReference type="Proteomes" id="UP000815677"/>
    </source>
</evidence>
<dbReference type="CDD" id="cd22278">
    <property type="entry name" value="DPBB_GH45_endoglucanase"/>
    <property type="match status" value="1"/>
</dbReference>
<protein>
    <submittedName>
        <fullName evidence="1">Uncharacterized protein</fullName>
    </submittedName>
</protein>
<dbReference type="Pfam" id="PF22514">
    <property type="entry name" value="EXPB1_D1"/>
    <property type="match status" value="1"/>
</dbReference>
<name>A0ABQ0LVI5_MYCCL</name>
<dbReference type="Proteomes" id="UP000815677">
    <property type="component" value="Unassembled WGS sequence"/>
</dbReference>
<dbReference type="EMBL" id="DF848888">
    <property type="protein sequence ID" value="GAT55084.1"/>
    <property type="molecule type" value="Genomic_DNA"/>
</dbReference>
<dbReference type="Gene3D" id="2.40.40.10">
    <property type="entry name" value="RlpA-like domain"/>
    <property type="match status" value="1"/>
</dbReference>
<sequence length="194" mass="19982">MLLQILALVPSVFAATGGYVQVPGPSTASFTMYSGCQTPACGVTASGYTAAISQLAFGSSPGKLTSSTKKKETDQFSNRTWRSPSFTGPFGKSIVVKVTDMCPASGNEQWCGQTTSNPTNSFGEPVHFDLCEDSGASSVFFPSGHGALTGTYQEVSCSEWSGSDGSPQFTGACLSGDQAPLWPSTACGNKGTAP</sequence>
<proteinExistence type="predicted"/>
<accession>A0ABQ0LVI5</accession>
<gene>
    <name evidence="1" type="ORF">MCHLO_11887</name>
</gene>
<evidence type="ECO:0000313" key="1">
    <source>
        <dbReference type="EMBL" id="GAT55084.1"/>
    </source>
</evidence>